<reference evidence="1" key="1">
    <citation type="journal article" date="2015" name="Nature">
        <title>Complex archaea that bridge the gap between prokaryotes and eukaryotes.</title>
        <authorList>
            <person name="Spang A."/>
            <person name="Saw J.H."/>
            <person name="Jorgensen S.L."/>
            <person name="Zaremba-Niedzwiedzka K."/>
            <person name="Martijn J."/>
            <person name="Lind A.E."/>
            <person name="van Eijk R."/>
            <person name="Schleper C."/>
            <person name="Guy L."/>
            <person name="Ettema T.J."/>
        </authorList>
    </citation>
    <scope>NUCLEOTIDE SEQUENCE</scope>
</reference>
<evidence type="ECO:0000313" key="1">
    <source>
        <dbReference type="EMBL" id="KKN67742.1"/>
    </source>
</evidence>
<sequence length="59" mass="6834">MKKESAANAYIESQMKARNLIEKLEKYLDNHQEEAPVENVHWGHVGDINRIVENLNDTV</sequence>
<dbReference type="EMBL" id="LAZR01000467">
    <property type="protein sequence ID" value="KKN67742.1"/>
    <property type="molecule type" value="Genomic_DNA"/>
</dbReference>
<protein>
    <submittedName>
        <fullName evidence="1">Uncharacterized protein</fullName>
    </submittedName>
</protein>
<accession>A0A0F9SYL9</accession>
<name>A0A0F9SYL9_9ZZZZ</name>
<organism evidence="1">
    <name type="scientific">marine sediment metagenome</name>
    <dbReference type="NCBI Taxonomy" id="412755"/>
    <lineage>
        <taxon>unclassified sequences</taxon>
        <taxon>metagenomes</taxon>
        <taxon>ecological metagenomes</taxon>
    </lineage>
</organism>
<gene>
    <name evidence="1" type="ORF">LCGC14_0458900</name>
</gene>
<comment type="caution">
    <text evidence="1">The sequence shown here is derived from an EMBL/GenBank/DDBJ whole genome shotgun (WGS) entry which is preliminary data.</text>
</comment>
<dbReference type="AlphaFoldDB" id="A0A0F9SYL9"/>
<proteinExistence type="predicted"/>